<protein>
    <submittedName>
        <fullName evidence="2">Uncharacterized protein</fullName>
    </submittedName>
</protein>
<dbReference type="AlphaFoldDB" id="A0A378Q3C2"/>
<organism evidence="2 3">
    <name type="scientific">Faucicola atlantae</name>
    <dbReference type="NCBI Taxonomy" id="34059"/>
    <lineage>
        <taxon>Bacteria</taxon>
        <taxon>Pseudomonadati</taxon>
        <taxon>Pseudomonadota</taxon>
        <taxon>Gammaproteobacteria</taxon>
        <taxon>Moraxellales</taxon>
        <taxon>Moraxellaceae</taxon>
        <taxon>Faucicola</taxon>
    </lineage>
</organism>
<feature type="compositionally biased region" description="Polar residues" evidence="1">
    <location>
        <begin position="1"/>
        <end position="10"/>
    </location>
</feature>
<reference evidence="2 3" key="1">
    <citation type="submission" date="2018-06" db="EMBL/GenBank/DDBJ databases">
        <authorList>
            <consortium name="Pathogen Informatics"/>
            <person name="Doyle S."/>
        </authorList>
    </citation>
    <scope>NUCLEOTIDE SEQUENCE [LARGE SCALE GENOMIC DNA]</scope>
    <source>
        <strain evidence="2 3">NCTC11091</strain>
    </source>
</reference>
<accession>A0A378Q3C2</accession>
<evidence type="ECO:0000313" key="2">
    <source>
        <dbReference type="EMBL" id="STY95290.1"/>
    </source>
</evidence>
<feature type="region of interest" description="Disordered" evidence="1">
    <location>
        <begin position="1"/>
        <end position="34"/>
    </location>
</feature>
<sequence length="34" mass="3754">MFAQTCLKSNVTKDYDTQPPPTAPRAFERARAAA</sequence>
<dbReference type="EMBL" id="UGQA01000001">
    <property type="protein sequence ID" value="STY95290.1"/>
    <property type="molecule type" value="Genomic_DNA"/>
</dbReference>
<dbReference type="Proteomes" id="UP000255193">
    <property type="component" value="Unassembled WGS sequence"/>
</dbReference>
<gene>
    <name evidence="2" type="ORF">NCTC11091_01084</name>
</gene>
<evidence type="ECO:0000313" key="3">
    <source>
        <dbReference type="Proteomes" id="UP000255193"/>
    </source>
</evidence>
<proteinExistence type="predicted"/>
<evidence type="ECO:0000256" key="1">
    <source>
        <dbReference type="SAM" id="MobiDB-lite"/>
    </source>
</evidence>
<name>A0A378Q3C2_9GAMM</name>